<protein>
    <submittedName>
        <fullName evidence="1">Uncharacterized protein</fullName>
    </submittedName>
</protein>
<name>A0A0R1JXA9_9LACO</name>
<dbReference type="STRING" id="1291734.FD02_GL001721"/>
<gene>
    <name evidence="1" type="ORF">FD02_GL001721</name>
</gene>
<accession>A0A0R1JXA9</accession>
<dbReference type="EMBL" id="AZDJ01000003">
    <property type="protein sequence ID" value="KRK73891.1"/>
    <property type="molecule type" value="Genomic_DNA"/>
</dbReference>
<reference evidence="1 2" key="1">
    <citation type="journal article" date="2015" name="Genome Announc.">
        <title>Expanding the biotechnology potential of lactobacilli through comparative genomics of 213 strains and associated genera.</title>
        <authorList>
            <person name="Sun Z."/>
            <person name="Harris H.M."/>
            <person name="McCann A."/>
            <person name="Guo C."/>
            <person name="Argimon S."/>
            <person name="Zhang W."/>
            <person name="Yang X."/>
            <person name="Jeffery I.B."/>
            <person name="Cooney J.C."/>
            <person name="Kagawa T.F."/>
            <person name="Liu W."/>
            <person name="Song Y."/>
            <person name="Salvetti E."/>
            <person name="Wrobel A."/>
            <person name="Rasinkangas P."/>
            <person name="Parkhill J."/>
            <person name="Rea M.C."/>
            <person name="O'Sullivan O."/>
            <person name="Ritari J."/>
            <person name="Douillard F.P."/>
            <person name="Paul Ross R."/>
            <person name="Yang R."/>
            <person name="Briner A.E."/>
            <person name="Felis G.E."/>
            <person name="de Vos W.M."/>
            <person name="Barrangou R."/>
            <person name="Klaenhammer T.R."/>
            <person name="Caufield P.W."/>
            <person name="Cui Y."/>
            <person name="Zhang H."/>
            <person name="O'Toole P.W."/>
        </authorList>
    </citation>
    <scope>NUCLEOTIDE SEQUENCE [LARGE SCALE GENOMIC DNA]</scope>
    <source>
        <strain evidence="1 2">JCM 17158</strain>
    </source>
</reference>
<dbReference type="PATRIC" id="fig|1291734.4.peg.1771"/>
<organism evidence="1 2">
    <name type="scientific">Lacticaseibacillus nasuensis JCM 17158</name>
    <dbReference type="NCBI Taxonomy" id="1291734"/>
    <lineage>
        <taxon>Bacteria</taxon>
        <taxon>Bacillati</taxon>
        <taxon>Bacillota</taxon>
        <taxon>Bacilli</taxon>
        <taxon>Lactobacillales</taxon>
        <taxon>Lactobacillaceae</taxon>
        <taxon>Lacticaseibacillus</taxon>
    </lineage>
</organism>
<evidence type="ECO:0000313" key="1">
    <source>
        <dbReference type="EMBL" id="KRK73891.1"/>
    </source>
</evidence>
<keyword evidence="2" id="KW-1185">Reference proteome</keyword>
<proteinExistence type="predicted"/>
<dbReference type="AlphaFoldDB" id="A0A0R1JXA9"/>
<comment type="caution">
    <text evidence="1">The sequence shown here is derived from an EMBL/GenBank/DDBJ whole genome shotgun (WGS) entry which is preliminary data.</text>
</comment>
<dbReference type="Proteomes" id="UP000051804">
    <property type="component" value="Unassembled WGS sequence"/>
</dbReference>
<evidence type="ECO:0000313" key="2">
    <source>
        <dbReference type="Proteomes" id="UP000051804"/>
    </source>
</evidence>
<sequence>MRNRHDAVAVFLCFKAKSPEKGGSAMRWYWWLILVVWWWPGQVVQAEIELGLDPTKDSPVVVAVPPPVVGAKIGDRIQLPFLVEQWDRSRPVLLSELPSKQPRVTGTIQRENGTELFIPRTVWGNAGVDLNVSELPLVVKTTFLFSETVQYSVTTKIVAYPTNLQSIELNPAQVDLSAPEGFTLTNTSPEVPGVELVNGSLGRTLRTVVDFFNSGDSDPKDPLDLLHPDQHINVNQLPPVTATPGQSVTLAPYRHRPAAPGVTVRTLASIAGKDVIGEVNQPEVTITAPSVPGVYDYTLKLEYENASTKNSATFVSGKGILTVNALAPLTAPLLSWSTLPLSTLATTGAKLQLPPGWLPVVAPGEQLVITVGVVSGPAVMVVQLVSGALIIPMGTTQTVTAAQATSGEWQLNILPNNRLVPGLYRGVLQVTVIRGP</sequence>